<dbReference type="EMBL" id="CAMPGE010017944">
    <property type="protein sequence ID" value="CAI2376389.1"/>
    <property type="molecule type" value="Genomic_DNA"/>
</dbReference>
<evidence type="ECO:0000256" key="1">
    <source>
        <dbReference type="ARBA" id="ARBA00004123"/>
    </source>
</evidence>
<dbReference type="InterPro" id="IPR058584">
    <property type="entry name" value="IMB1_TNPO1-like_TPR"/>
</dbReference>
<evidence type="ECO:0000256" key="8">
    <source>
        <dbReference type="SAM" id="Coils"/>
    </source>
</evidence>
<dbReference type="PANTHER" id="PTHR10527">
    <property type="entry name" value="IMPORTIN BETA"/>
    <property type="match status" value="1"/>
</dbReference>
<comment type="caution">
    <text evidence="10">The sequence shown here is derived from an EMBL/GenBank/DDBJ whole genome shotgun (WGS) entry which is preliminary data.</text>
</comment>
<dbReference type="SMART" id="SM01349">
    <property type="entry name" value="TOG"/>
    <property type="match status" value="1"/>
</dbReference>
<comment type="subcellular location">
    <subcellularLocation>
        <location evidence="2">Cytoplasm</location>
    </subcellularLocation>
    <subcellularLocation>
        <location evidence="1">Nucleus</location>
    </subcellularLocation>
</comment>
<evidence type="ECO:0000256" key="2">
    <source>
        <dbReference type="ARBA" id="ARBA00004496"/>
    </source>
</evidence>
<dbReference type="GO" id="GO:0005634">
    <property type="term" value="C:nucleus"/>
    <property type="evidence" value="ECO:0007669"/>
    <property type="project" value="UniProtKB-SubCell"/>
</dbReference>
<keyword evidence="6" id="KW-0653">Protein transport</keyword>
<dbReference type="Pfam" id="PF25780">
    <property type="entry name" value="TPR_IPO5"/>
    <property type="match status" value="1"/>
</dbReference>
<dbReference type="InterPro" id="IPR041653">
    <property type="entry name" value="Importin_rep_4"/>
</dbReference>
<keyword evidence="8" id="KW-0175">Coiled coil</keyword>
<dbReference type="Proteomes" id="UP001295684">
    <property type="component" value="Unassembled WGS sequence"/>
</dbReference>
<dbReference type="InterPro" id="IPR034085">
    <property type="entry name" value="TOG"/>
</dbReference>
<dbReference type="Gene3D" id="1.25.10.10">
    <property type="entry name" value="Leucine-rich Repeat Variant"/>
    <property type="match status" value="1"/>
</dbReference>
<dbReference type="InterPro" id="IPR040122">
    <property type="entry name" value="Importin_beta"/>
</dbReference>
<protein>
    <recommendedName>
        <fullName evidence="9">TOG domain-containing protein</fullName>
    </recommendedName>
</protein>
<dbReference type="InterPro" id="IPR011989">
    <property type="entry name" value="ARM-like"/>
</dbReference>
<evidence type="ECO:0000256" key="7">
    <source>
        <dbReference type="ARBA" id="ARBA00023242"/>
    </source>
</evidence>
<dbReference type="SUPFAM" id="SSF48371">
    <property type="entry name" value="ARM repeat"/>
    <property type="match status" value="2"/>
</dbReference>
<keyword evidence="7" id="KW-0539">Nucleus</keyword>
<feature type="domain" description="TOG" evidence="9">
    <location>
        <begin position="339"/>
        <end position="595"/>
    </location>
</feature>
<proteinExistence type="predicted"/>
<dbReference type="GO" id="GO:0005737">
    <property type="term" value="C:cytoplasm"/>
    <property type="evidence" value="ECO:0007669"/>
    <property type="project" value="UniProtKB-SubCell"/>
</dbReference>
<evidence type="ECO:0000256" key="3">
    <source>
        <dbReference type="ARBA" id="ARBA00022448"/>
    </source>
</evidence>
<keyword evidence="3" id="KW-0813">Transport</keyword>
<organism evidence="10 11">
    <name type="scientific">Euplotes crassus</name>
    <dbReference type="NCBI Taxonomy" id="5936"/>
    <lineage>
        <taxon>Eukaryota</taxon>
        <taxon>Sar</taxon>
        <taxon>Alveolata</taxon>
        <taxon>Ciliophora</taxon>
        <taxon>Intramacronucleata</taxon>
        <taxon>Spirotrichea</taxon>
        <taxon>Hypotrichia</taxon>
        <taxon>Euplotida</taxon>
        <taxon>Euplotidae</taxon>
        <taxon>Moneuplotes</taxon>
    </lineage>
</organism>
<dbReference type="InterPro" id="IPR016024">
    <property type="entry name" value="ARM-type_fold"/>
</dbReference>
<keyword evidence="11" id="KW-1185">Reference proteome</keyword>
<name>A0AAD1XPG5_EUPCR</name>
<dbReference type="AlphaFoldDB" id="A0AAD1XPG5"/>
<evidence type="ECO:0000256" key="5">
    <source>
        <dbReference type="ARBA" id="ARBA00022737"/>
    </source>
</evidence>
<accession>A0AAD1XPG5</accession>
<evidence type="ECO:0000259" key="9">
    <source>
        <dbReference type="SMART" id="SM01349"/>
    </source>
</evidence>
<dbReference type="GO" id="GO:0006606">
    <property type="term" value="P:protein import into nucleus"/>
    <property type="evidence" value="ECO:0007669"/>
    <property type="project" value="InterPro"/>
</dbReference>
<evidence type="ECO:0000313" key="10">
    <source>
        <dbReference type="EMBL" id="CAI2376389.1"/>
    </source>
</evidence>
<evidence type="ECO:0000313" key="11">
    <source>
        <dbReference type="Proteomes" id="UP001295684"/>
    </source>
</evidence>
<dbReference type="Pfam" id="PF18808">
    <property type="entry name" value="Importin_rep_4"/>
    <property type="match status" value="1"/>
</dbReference>
<keyword evidence="4" id="KW-0963">Cytoplasm</keyword>
<evidence type="ECO:0000256" key="4">
    <source>
        <dbReference type="ARBA" id="ARBA00022490"/>
    </source>
</evidence>
<sequence>MEEILKNILNPDNTVRREAEASLETAKEQDSQKLMEEMFAALNNTDDQVANLACVLFKKYFLETETTPKETLQVLQEKLFEIIDPERAPIVLHAQGSVIVKVFAKLEDFRTLLDKIIELSKHENAAVRELSYHMLDILVDVHIPQELASEYISSFKEIFKQGLSDSDLKVKVASFKATSSFITSLSDNTLALQFSDIVEGLLSIMIDALKEDENAGKATLESFIDMADFHPDLFKEYGTTLVDVVSQIMLNTDFEDGTRSSAKEILLSLANKAPGVVRKLDNLKTDFYPALFKMITEVTNEDDIEEWAKEKEEEDITRSDPHAVAREALLRFSRIVGENITIEASIDLIKTAITDEDWKKRQAGYYYLGYIAESCKKILSKDLEETMRLSAAGVVDSHPRVQYAGLTCLGLMITEQAPKAQKKYHAEIMPQLMSIMKSDCYMKIKTQATSAAVSFVRELIQVDEQGIEETEREVGAIEGYTDDLLNCCADLFTDAIEKDYPALQEEVLALISCIATLIEEKFAVFYPKFMPGLIQIIQNTPNETVHQKDLRSNTIQTIGFLMDAIKNSEENMDQFKDDAKNIVEIFSQILTSDDIKEEDPQVTAITNALTQAAAVLKDDFAPYLPAIMEKLLEGAKSNVDFKLEDALLPTEEQEDNMTSVTFKMKGMEGQKKLSLNTNALETKINSVQVLRALAENLKATFFPFVEKTYEVLSELFEYKYSKAVRLCSVECCQYLIEACTDATMKEQIMGAMHIKFETGIQSSLKKSDSEEIVVFLKEYYHCIKLFEEKGAPVSPSQIENLVDLMAKSCHLASEEKKLTLVELEKNRENLDEEDVAGYREALDEIEKAFLYSMEVAGQYMRLFKADVTQIMKEKLFTLFVENMSKSENTEHEVIDGLCFLIDCCEFLSIEFFQEIYQDVVKKFVEIYEKHKNDEDRDVVQSLSFGLGVVASRLPNDQYAPLAEGIHNILEEVISVPDPMSEENNFATENALSSLLKIVMFQKDGTLITDDHAKKYLGMLPLKEDLDEALAINKIIIEQVEKQNQNILATTGAEVEAALNRIAELHHNEPELKTLNEEYAQRLSALLQSN</sequence>
<gene>
    <name evidence="10" type="ORF">ECRASSUSDP1_LOCUS17759</name>
</gene>
<feature type="coiled-coil region" evidence="8">
    <location>
        <begin position="558"/>
        <end position="585"/>
    </location>
</feature>
<dbReference type="InterPro" id="IPR057672">
    <property type="entry name" value="TPR_IPO4/5"/>
</dbReference>
<evidence type="ECO:0000256" key="6">
    <source>
        <dbReference type="ARBA" id="ARBA00022927"/>
    </source>
</evidence>
<reference evidence="10" key="1">
    <citation type="submission" date="2023-07" db="EMBL/GenBank/DDBJ databases">
        <authorList>
            <consortium name="AG Swart"/>
            <person name="Singh M."/>
            <person name="Singh A."/>
            <person name="Seah K."/>
            <person name="Emmerich C."/>
        </authorList>
    </citation>
    <scope>NUCLEOTIDE SEQUENCE</scope>
    <source>
        <strain evidence="10">DP1</strain>
    </source>
</reference>
<dbReference type="Pfam" id="PF25574">
    <property type="entry name" value="TPR_IMB1"/>
    <property type="match status" value="1"/>
</dbReference>
<keyword evidence="5" id="KW-0677">Repeat</keyword>